<gene>
    <name evidence="2" type="ORF">AMELA_G00016990</name>
</gene>
<protein>
    <submittedName>
        <fullName evidence="2">Uncharacterized protein</fullName>
    </submittedName>
</protein>
<dbReference type="EMBL" id="JAAGNN010000002">
    <property type="protein sequence ID" value="KAF4092091.1"/>
    <property type="molecule type" value="Genomic_DNA"/>
</dbReference>
<evidence type="ECO:0000313" key="2">
    <source>
        <dbReference type="EMBL" id="KAF4092091.1"/>
    </source>
</evidence>
<comment type="caution">
    <text evidence="2">The sequence shown here is derived from an EMBL/GenBank/DDBJ whole genome shotgun (WGS) entry which is preliminary data.</text>
</comment>
<feature type="region of interest" description="Disordered" evidence="1">
    <location>
        <begin position="183"/>
        <end position="212"/>
    </location>
</feature>
<reference evidence="2 3" key="1">
    <citation type="submission" date="2020-02" db="EMBL/GenBank/DDBJ databases">
        <title>A chromosome-scale genome assembly of the black bullhead catfish (Ameiurus melas).</title>
        <authorList>
            <person name="Wen M."/>
            <person name="Zham M."/>
            <person name="Cabau C."/>
            <person name="Klopp C."/>
            <person name="Donnadieu C."/>
            <person name="Roques C."/>
            <person name="Bouchez O."/>
            <person name="Lampietro C."/>
            <person name="Jouanno E."/>
            <person name="Herpin A."/>
            <person name="Louis A."/>
            <person name="Berthelot C."/>
            <person name="Parey E."/>
            <person name="Roest-Crollius H."/>
            <person name="Braasch I."/>
            <person name="Postlethwait J."/>
            <person name="Robinson-Rechavi M."/>
            <person name="Echchiki A."/>
            <person name="Begum T."/>
            <person name="Montfort J."/>
            <person name="Schartl M."/>
            <person name="Bobe J."/>
            <person name="Guiguen Y."/>
        </authorList>
    </citation>
    <scope>NUCLEOTIDE SEQUENCE [LARGE SCALE GENOMIC DNA]</scope>
    <source>
        <strain evidence="2">M_S1</strain>
        <tissue evidence="2">Blood</tissue>
    </source>
</reference>
<dbReference type="AlphaFoldDB" id="A0A7J6BDA4"/>
<feature type="compositionally biased region" description="Basic and acidic residues" evidence="1">
    <location>
        <begin position="203"/>
        <end position="212"/>
    </location>
</feature>
<organism evidence="2 3">
    <name type="scientific">Ameiurus melas</name>
    <name type="common">Black bullhead</name>
    <name type="synonym">Silurus melas</name>
    <dbReference type="NCBI Taxonomy" id="219545"/>
    <lineage>
        <taxon>Eukaryota</taxon>
        <taxon>Metazoa</taxon>
        <taxon>Chordata</taxon>
        <taxon>Craniata</taxon>
        <taxon>Vertebrata</taxon>
        <taxon>Euteleostomi</taxon>
        <taxon>Actinopterygii</taxon>
        <taxon>Neopterygii</taxon>
        <taxon>Teleostei</taxon>
        <taxon>Ostariophysi</taxon>
        <taxon>Siluriformes</taxon>
        <taxon>Ictaluridae</taxon>
        <taxon>Ameiurus</taxon>
    </lineage>
</organism>
<name>A0A7J6BDA4_AMEME</name>
<keyword evidence="3" id="KW-1185">Reference proteome</keyword>
<evidence type="ECO:0000313" key="3">
    <source>
        <dbReference type="Proteomes" id="UP000593565"/>
    </source>
</evidence>
<accession>A0A7J6BDA4</accession>
<evidence type="ECO:0000256" key="1">
    <source>
        <dbReference type="SAM" id="MobiDB-lite"/>
    </source>
</evidence>
<proteinExistence type="predicted"/>
<dbReference type="Proteomes" id="UP000593565">
    <property type="component" value="Unassembled WGS sequence"/>
</dbReference>
<sequence>MLKKCGDVMVLGDPSDPTLILVHRDVHNVLYQDCKSTELPLIVHDEKKRTFMCQFLLLGKEEHMTTCFNSFDDMWHLYDNDPGKPSFQPFNLESLKGYAICLAGYVNITQEQECKLGSAISLFSFDLAAILKLKEEWQGPLACKKAKCLRLSYAATFLGVSRVTFEQQIQSRAKERKKMERRAVKRKASVMSGTPNKRICQRNCDEMEKPTR</sequence>